<sequence>MIYKQRLVSIVGALALILLWYYYSSEKLSYTTDNDPGSVKIAEVTRKADFKTVMPSMPDQESKEKLGRASWTYFHTLLARFPDEPTQEERLKLATFLQLYAELYPCGECSKHFVKMLQRSPPQTSSRVAAAMWGCHMHNLVNEHLKKPLYDCSNILDDYDCGCGDGDGKIVEELKLNRVSLEKEDKQRG</sequence>
<evidence type="ECO:0000256" key="6">
    <source>
        <dbReference type="RuleBase" id="RU371123"/>
    </source>
</evidence>
<keyword evidence="9" id="KW-1185">Reference proteome</keyword>
<keyword evidence="2 6" id="KW-0285">Flavoprotein</keyword>
<dbReference type="Proteomes" id="UP000191024">
    <property type="component" value="Chromosome H"/>
</dbReference>
<dbReference type="InterPro" id="IPR036774">
    <property type="entry name" value="ERV/ALR_sulphydryl_oxid_sf"/>
</dbReference>
<dbReference type="Pfam" id="PF04777">
    <property type="entry name" value="Evr1_Alr"/>
    <property type="match status" value="1"/>
</dbReference>
<keyword evidence="4 6" id="KW-0560">Oxidoreductase</keyword>
<dbReference type="AlphaFoldDB" id="A0A1G4KEC0"/>
<evidence type="ECO:0000256" key="2">
    <source>
        <dbReference type="ARBA" id="ARBA00022630"/>
    </source>
</evidence>
<keyword evidence="6" id="KW-0812">Transmembrane</keyword>
<proteinExistence type="predicted"/>
<evidence type="ECO:0000259" key="7">
    <source>
        <dbReference type="PROSITE" id="PS51324"/>
    </source>
</evidence>
<evidence type="ECO:0000256" key="3">
    <source>
        <dbReference type="ARBA" id="ARBA00022827"/>
    </source>
</evidence>
<protein>
    <recommendedName>
        <fullName evidence="6">Sulfhydryl oxidase</fullName>
        <ecNumber evidence="6">1.8.3.2</ecNumber>
    </recommendedName>
</protein>
<dbReference type="InterPro" id="IPR017905">
    <property type="entry name" value="ERV/ALR_sulphydryl_oxidase"/>
</dbReference>
<dbReference type="SUPFAM" id="SSF69000">
    <property type="entry name" value="FAD-dependent thiol oxidase"/>
    <property type="match status" value="1"/>
</dbReference>
<keyword evidence="6" id="KW-0472">Membrane</keyword>
<dbReference type="GO" id="GO:0016971">
    <property type="term" value="F:flavin-dependent sulfhydryl oxidase activity"/>
    <property type="evidence" value="ECO:0007669"/>
    <property type="project" value="InterPro"/>
</dbReference>
<keyword evidence="5" id="KW-1015">Disulfide bond</keyword>
<comment type="cofactor">
    <cofactor evidence="1 6">
        <name>FAD</name>
        <dbReference type="ChEBI" id="CHEBI:57692"/>
    </cofactor>
</comment>
<reference evidence="9" key="1">
    <citation type="submission" date="2016-03" db="EMBL/GenBank/DDBJ databases">
        <authorList>
            <person name="Devillers H."/>
        </authorList>
    </citation>
    <scope>NUCLEOTIDE SEQUENCE [LARGE SCALE GENOMIC DNA]</scope>
</reference>
<keyword evidence="3 6" id="KW-0274">FAD</keyword>
<dbReference type="PANTHER" id="PTHR12645">
    <property type="entry name" value="ALR/ERV"/>
    <property type="match status" value="1"/>
</dbReference>
<dbReference type="FunFam" id="1.20.120.310:FF:000002">
    <property type="entry name" value="Sulfhydryl oxidase"/>
    <property type="match status" value="1"/>
</dbReference>
<dbReference type="OrthoDB" id="59470at2759"/>
<dbReference type="PROSITE" id="PS51324">
    <property type="entry name" value="ERV_ALR"/>
    <property type="match status" value="1"/>
</dbReference>
<accession>A0A1G4KEC0</accession>
<feature type="domain" description="ERV/ALR sulfhydryl oxidase" evidence="7">
    <location>
        <begin position="56"/>
        <end position="159"/>
    </location>
</feature>
<evidence type="ECO:0000256" key="5">
    <source>
        <dbReference type="ARBA" id="ARBA00023157"/>
    </source>
</evidence>
<feature type="transmembrane region" description="Helical" evidence="6">
    <location>
        <begin position="7"/>
        <end position="23"/>
    </location>
</feature>
<gene>
    <name evidence="8" type="ORF">LAMI_0H03664G</name>
</gene>
<dbReference type="PANTHER" id="PTHR12645:SF1">
    <property type="entry name" value="FAD-LINKED SULFHYDRYL OXIDASE ERV2"/>
    <property type="match status" value="1"/>
</dbReference>
<dbReference type="EMBL" id="LT598468">
    <property type="protein sequence ID" value="SCV02873.1"/>
    <property type="molecule type" value="Genomic_DNA"/>
</dbReference>
<comment type="catalytic activity">
    <reaction evidence="6">
        <text>2 R'C(R)SH + O2 = R'C(R)S-S(R)CR' + H2O2</text>
        <dbReference type="Rhea" id="RHEA:17357"/>
        <dbReference type="ChEBI" id="CHEBI:15379"/>
        <dbReference type="ChEBI" id="CHEBI:16240"/>
        <dbReference type="ChEBI" id="CHEBI:16520"/>
        <dbReference type="ChEBI" id="CHEBI:17412"/>
        <dbReference type="EC" id="1.8.3.2"/>
    </reaction>
</comment>
<evidence type="ECO:0000256" key="4">
    <source>
        <dbReference type="ARBA" id="ARBA00023002"/>
    </source>
</evidence>
<dbReference type="InterPro" id="IPR039799">
    <property type="entry name" value="ALR/ERV"/>
</dbReference>
<dbReference type="GO" id="GO:0005739">
    <property type="term" value="C:mitochondrion"/>
    <property type="evidence" value="ECO:0007669"/>
    <property type="project" value="TreeGrafter"/>
</dbReference>
<organism evidence="8 9">
    <name type="scientific">Lachancea mirantina</name>
    <dbReference type="NCBI Taxonomy" id="1230905"/>
    <lineage>
        <taxon>Eukaryota</taxon>
        <taxon>Fungi</taxon>
        <taxon>Dikarya</taxon>
        <taxon>Ascomycota</taxon>
        <taxon>Saccharomycotina</taxon>
        <taxon>Saccharomycetes</taxon>
        <taxon>Saccharomycetales</taxon>
        <taxon>Saccharomycetaceae</taxon>
        <taxon>Lachancea</taxon>
    </lineage>
</organism>
<dbReference type="GO" id="GO:0050660">
    <property type="term" value="F:flavin adenine dinucleotide binding"/>
    <property type="evidence" value="ECO:0007669"/>
    <property type="project" value="TreeGrafter"/>
</dbReference>
<evidence type="ECO:0000313" key="9">
    <source>
        <dbReference type="Proteomes" id="UP000191024"/>
    </source>
</evidence>
<keyword evidence="6" id="KW-1133">Transmembrane helix</keyword>
<dbReference type="STRING" id="1230905.A0A1G4KEC0"/>
<evidence type="ECO:0000256" key="1">
    <source>
        <dbReference type="ARBA" id="ARBA00001974"/>
    </source>
</evidence>
<dbReference type="Gene3D" id="1.20.120.310">
    <property type="entry name" value="ERV/ALR sulfhydryl oxidase domain"/>
    <property type="match status" value="1"/>
</dbReference>
<dbReference type="EC" id="1.8.3.2" evidence="6"/>
<evidence type="ECO:0000313" key="8">
    <source>
        <dbReference type="EMBL" id="SCV02873.1"/>
    </source>
</evidence>
<name>A0A1G4KEC0_9SACH</name>